<feature type="domain" description="Amidase" evidence="1">
    <location>
        <begin position="335"/>
        <end position="428"/>
    </location>
</feature>
<dbReference type="Gene3D" id="3.90.1300.10">
    <property type="entry name" value="Amidase signature (AS) domain"/>
    <property type="match status" value="1"/>
</dbReference>
<dbReference type="SUPFAM" id="SSF75304">
    <property type="entry name" value="Amidase signature (AS) enzymes"/>
    <property type="match status" value="1"/>
</dbReference>
<organism evidence="2 3">
    <name type="scientific">Parasphingopyxis lamellibrachiae</name>
    <dbReference type="NCBI Taxonomy" id="680125"/>
    <lineage>
        <taxon>Bacteria</taxon>
        <taxon>Pseudomonadati</taxon>
        <taxon>Pseudomonadota</taxon>
        <taxon>Alphaproteobacteria</taxon>
        <taxon>Sphingomonadales</taxon>
        <taxon>Sphingomonadaceae</taxon>
        <taxon>Parasphingopyxis</taxon>
    </lineage>
</organism>
<dbReference type="Pfam" id="PF01425">
    <property type="entry name" value="Amidase"/>
    <property type="match status" value="2"/>
</dbReference>
<dbReference type="PANTHER" id="PTHR43372">
    <property type="entry name" value="FATTY-ACID AMIDE HYDROLASE"/>
    <property type="match status" value="1"/>
</dbReference>
<accession>A0A3D9FFH3</accession>
<dbReference type="RefSeq" id="WP_116235965.1">
    <property type="nucleotide sequence ID" value="NZ_QRDP01000004.1"/>
</dbReference>
<gene>
    <name evidence="2" type="ORF">DFR46_1598</name>
</gene>
<sequence>MISVSEKTAIETAQAIARGESSAEAECEAAIARIEERDGDINAVVVRDFDRARETARAADKANTAGETKPLLGVPMTIKESHDVAGLPTTWGLESAKDFVAQKDSLVVQRLKSAGAILLGKTNVPPMLADWQSENPVYGRTGNPHDLSRVVGGSSGGSAAALAAGMVPLEYGSDIGGSIRIPANFCGVYGLKPSYGVVPLEGHFFPGTDGADIPLSVTGPLARSAADLALALDLTSDIALPRTRRKNLDECRLLVVTDSDLAIVDDAIAAAIDETVERCERAGAAVTRQSDLLPDLAALHRQYLHMLLTVLAARDPASDYPLPDFPGWMDILDQQARAQRQFRALFGEFDAILCPNAGTTAFPHSSVPMGERKLVVNGEERPFGEQFGWVSIATYPGLPAASAPIGEDADGLPIGLQIIGDFHADQTVVALARMIGELA</sequence>
<evidence type="ECO:0000313" key="2">
    <source>
        <dbReference type="EMBL" id="RED16574.1"/>
    </source>
</evidence>
<feature type="domain" description="Amidase" evidence="1">
    <location>
        <begin position="28"/>
        <end position="308"/>
    </location>
</feature>
<dbReference type="InterPro" id="IPR052739">
    <property type="entry name" value="FAAH2"/>
</dbReference>
<reference evidence="2 3" key="1">
    <citation type="submission" date="2018-07" db="EMBL/GenBank/DDBJ databases">
        <title>Genomic Encyclopedia of Type Strains, Phase IV (KMG-IV): sequencing the most valuable type-strain genomes for metagenomic binning, comparative biology and taxonomic classification.</title>
        <authorList>
            <person name="Goeker M."/>
        </authorList>
    </citation>
    <scope>NUCLEOTIDE SEQUENCE [LARGE SCALE GENOMIC DNA]</scope>
    <source>
        <strain evidence="2 3">DSM 26725</strain>
    </source>
</reference>
<dbReference type="Proteomes" id="UP000256310">
    <property type="component" value="Unassembled WGS sequence"/>
</dbReference>
<dbReference type="GO" id="GO:0012505">
    <property type="term" value="C:endomembrane system"/>
    <property type="evidence" value="ECO:0007669"/>
    <property type="project" value="TreeGrafter"/>
</dbReference>
<dbReference type="InterPro" id="IPR036928">
    <property type="entry name" value="AS_sf"/>
</dbReference>
<name>A0A3D9FFH3_9SPHN</name>
<dbReference type="AlphaFoldDB" id="A0A3D9FFH3"/>
<proteinExistence type="predicted"/>
<protein>
    <submittedName>
        <fullName evidence="2">Amidase</fullName>
    </submittedName>
</protein>
<dbReference type="OrthoDB" id="7490557at2"/>
<keyword evidence="3" id="KW-1185">Reference proteome</keyword>
<dbReference type="InterPro" id="IPR023631">
    <property type="entry name" value="Amidase_dom"/>
</dbReference>
<dbReference type="PANTHER" id="PTHR43372:SF4">
    <property type="entry name" value="FATTY-ACID AMIDE HYDROLASE 2"/>
    <property type="match status" value="1"/>
</dbReference>
<dbReference type="EMBL" id="QRDP01000004">
    <property type="protein sequence ID" value="RED16574.1"/>
    <property type="molecule type" value="Genomic_DNA"/>
</dbReference>
<evidence type="ECO:0000259" key="1">
    <source>
        <dbReference type="Pfam" id="PF01425"/>
    </source>
</evidence>
<evidence type="ECO:0000313" key="3">
    <source>
        <dbReference type="Proteomes" id="UP000256310"/>
    </source>
</evidence>
<comment type="caution">
    <text evidence="2">The sequence shown here is derived from an EMBL/GenBank/DDBJ whole genome shotgun (WGS) entry which is preliminary data.</text>
</comment>